<gene>
    <name evidence="3" type="ORF">D8863_09850</name>
</gene>
<dbReference type="EMBL" id="RJNJ01000019">
    <property type="protein sequence ID" value="RSI64148.1"/>
    <property type="molecule type" value="Genomic_DNA"/>
</dbReference>
<accession>A0A3R9HZ29</accession>
<comment type="caution">
    <text evidence="3">The sequence shown here is derived from an EMBL/GenBank/DDBJ whole genome shotgun (WGS) entry which is preliminary data.</text>
</comment>
<evidence type="ECO:0000313" key="3">
    <source>
        <dbReference type="EMBL" id="RSI64148.1"/>
    </source>
</evidence>
<dbReference type="Proteomes" id="UP000267593">
    <property type="component" value="Unassembled WGS sequence"/>
</dbReference>
<dbReference type="GO" id="GO:0006276">
    <property type="term" value="P:plasmid maintenance"/>
    <property type="evidence" value="ECO:0007669"/>
    <property type="project" value="InterPro"/>
</dbReference>
<feature type="domain" description="Plasmid replication protein RepL" evidence="2">
    <location>
        <begin position="86"/>
        <end position="204"/>
    </location>
</feature>
<dbReference type="InterPro" id="IPR008813">
    <property type="entry name" value="Plasmid_replication_RepL"/>
</dbReference>
<dbReference type="RefSeq" id="WP_125441838.1">
    <property type="nucleotide sequence ID" value="NZ_RJNJ01000019.1"/>
</dbReference>
<organism evidence="3 4">
    <name type="scientific">Streptococcus oralis</name>
    <dbReference type="NCBI Taxonomy" id="1303"/>
    <lineage>
        <taxon>Bacteria</taxon>
        <taxon>Bacillati</taxon>
        <taxon>Bacillota</taxon>
        <taxon>Bacilli</taxon>
        <taxon>Lactobacillales</taxon>
        <taxon>Streptococcaceae</taxon>
        <taxon>Streptococcus</taxon>
    </lineage>
</organism>
<reference evidence="3 4" key="1">
    <citation type="submission" date="2018-11" db="EMBL/GenBank/DDBJ databases">
        <title>Species Designations Belie Phenotypic and Genotypic Heterogeneity in Oral Streptococci.</title>
        <authorList>
            <person name="Velsko I."/>
        </authorList>
    </citation>
    <scope>NUCLEOTIDE SEQUENCE [LARGE SCALE GENOMIC DNA]</scope>
    <source>
        <strain evidence="3 4">BCC63</strain>
    </source>
</reference>
<sequence>MGTTDNGLSFVKAEVRENRSIVQPTHTASEAVKQEPAPAKKKGGRKSISHDLKYKVDFVKRDKAIHERTIADITIYSEDKALVRELAVRQFLFAYDITEDYAAKILCFIYDKSNKIEAEKVYLLGIQVIAESLGLSYPTVQKTVKKLRKKNVIAKSPVFQNAYTINAEADRFFKSISNNAQILLTFEAIEEEQLEAVNEDGTVNEEMAN</sequence>
<dbReference type="GO" id="GO:0006260">
    <property type="term" value="P:DNA replication"/>
    <property type="evidence" value="ECO:0007669"/>
    <property type="project" value="InterPro"/>
</dbReference>
<proteinExistence type="predicted"/>
<protein>
    <submittedName>
        <fullName evidence="3">Firmicute plasmid replication protein (RepL)</fullName>
    </submittedName>
</protein>
<dbReference type="AlphaFoldDB" id="A0A3R9HZ29"/>
<evidence type="ECO:0000313" key="4">
    <source>
        <dbReference type="Proteomes" id="UP000267593"/>
    </source>
</evidence>
<evidence type="ECO:0000259" key="2">
    <source>
        <dbReference type="Pfam" id="PF05732"/>
    </source>
</evidence>
<dbReference type="InterPro" id="IPR036390">
    <property type="entry name" value="WH_DNA-bd_sf"/>
</dbReference>
<dbReference type="Pfam" id="PF05732">
    <property type="entry name" value="RepL"/>
    <property type="match status" value="1"/>
</dbReference>
<name>A0A3R9HZ29_STROR</name>
<evidence type="ECO:0000256" key="1">
    <source>
        <dbReference type="SAM" id="MobiDB-lite"/>
    </source>
</evidence>
<feature type="region of interest" description="Disordered" evidence="1">
    <location>
        <begin position="22"/>
        <end position="47"/>
    </location>
</feature>
<dbReference type="SUPFAM" id="SSF46785">
    <property type="entry name" value="Winged helix' DNA-binding domain"/>
    <property type="match status" value="1"/>
</dbReference>